<comment type="caution">
    <text evidence="1">The sequence shown here is derived from an EMBL/GenBank/DDBJ whole genome shotgun (WGS) entry which is preliminary data.</text>
</comment>
<evidence type="ECO:0000313" key="1">
    <source>
        <dbReference type="EMBL" id="MCJ8730588.1"/>
    </source>
</evidence>
<accession>A0ACC5Y4D1</accession>
<protein>
    <submittedName>
        <fullName evidence="1">Uncharacterized protein</fullName>
    </submittedName>
</protein>
<evidence type="ECO:0000313" key="2">
    <source>
        <dbReference type="Proteomes" id="UP000830395"/>
    </source>
</evidence>
<name>A0ACC5Y4D1_9TELE</name>
<reference evidence="1" key="1">
    <citation type="submission" date="2020-02" db="EMBL/GenBank/DDBJ databases">
        <title>Genome sequencing of the panga catfish, Pangasius djambal.</title>
        <authorList>
            <person name="Wen M."/>
            <person name="Zahm M."/>
            <person name="Roques C."/>
            <person name="Cabau C."/>
            <person name="Klopp C."/>
            <person name="Donnadieu C."/>
            <person name="Jouanno E."/>
            <person name="Avarre J.-C."/>
            <person name="Campet M."/>
            <person name="Ha T."/>
            <person name="Dugue R."/>
            <person name="Lampietro C."/>
            <person name="Louis A."/>
            <person name="Herpin A."/>
            <person name="Echchiki A."/>
            <person name="Berthelot C."/>
            <person name="Parey E."/>
            <person name="Roest-Crollius H."/>
            <person name="Braasch I."/>
            <person name="Postlethwait J.H."/>
            <person name="Bobe J."/>
            <person name="Montfort J."/>
            <person name="Bouchez O."/>
            <person name="Begum T."/>
            <person name="Schartl M."/>
            <person name="Gustiano R."/>
            <person name="Guiguen Y."/>
        </authorList>
    </citation>
    <scope>NUCLEOTIDE SEQUENCE</scope>
    <source>
        <strain evidence="1">Pdj_M5554</strain>
    </source>
</reference>
<proteinExistence type="predicted"/>
<dbReference type="Proteomes" id="UP000830395">
    <property type="component" value="Chromosome 3"/>
</dbReference>
<dbReference type="EMBL" id="CM040977">
    <property type="protein sequence ID" value="MCJ8730588.1"/>
    <property type="molecule type" value="Genomic_DNA"/>
</dbReference>
<organism evidence="1 2">
    <name type="scientific">Pangasius djambal</name>
    <dbReference type="NCBI Taxonomy" id="1691987"/>
    <lineage>
        <taxon>Eukaryota</taxon>
        <taxon>Metazoa</taxon>
        <taxon>Chordata</taxon>
        <taxon>Craniata</taxon>
        <taxon>Vertebrata</taxon>
        <taxon>Euteleostomi</taxon>
        <taxon>Actinopterygii</taxon>
        <taxon>Neopterygii</taxon>
        <taxon>Teleostei</taxon>
        <taxon>Ostariophysi</taxon>
        <taxon>Siluriformes</taxon>
        <taxon>Pangasiidae</taxon>
        <taxon>Pangasius</taxon>
    </lineage>
</organism>
<gene>
    <name evidence="1" type="ORF">PDJAM_G00186060</name>
</gene>
<keyword evidence="2" id="KW-1185">Reference proteome</keyword>
<sequence length="330" mass="38231">MDTGLPSAPSLRRIKAEQNTQCVPLKNGCILSLQTVDPPSDLTCPVRVKQESDLPQSEYLPCPQFEGIKDESTEMNESIKKEQHDDSSMTLTSEASRQCDDDDDNLPHGLIPPIEMEDDECDVERAENLNACLNKFLNEKRNAAKVKLHASGTEKKCMRKRRKAPKHTKYHCVKGRDGRTLLKTHTHTDSEEAFWCETCGKEFKRFDLLSDHRRVHSRKRPYACDQCGMMFAKPAYLKIHLRRHAGERAYPCDQCDKRFFDKYDLGVHQRDHTGERPYVCRECGKSFKRIYILNKHKKTHSNEKPFECNVCGKAYKYGYSYRLHMKNHSA</sequence>